<dbReference type="STRING" id="398673.A0A2P4ZW10"/>
<feature type="compositionally biased region" description="Polar residues" evidence="1">
    <location>
        <begin position="209"/>
        <end position="221"/>
    </location>
</feature>
<comment type="caution">
    <text evidence="2">The sequence shown here is derived from an EMBL/GenBank/DDBJ whole genome shotgun (WGS) entry which is preliminary data.</text>
</comment>
<sequence>MKRGDLLTTLHDQYNTYTSPIQDPDAFYHDIFEISHEATSIAEFHHLADNRRRQRLHELYDALDAVSLEITANPALINMPQWQHAIQLFRTNSLDSLIYFFASYLPINPNWHPSHHTSTHFPTSADSMCHKPDEEHRLNDTHKLHLSTSVGDEGLQPAPLSLMPPSALPGIPVIDQQAELNESIGITLLATAAPPISEVGSEQIRPRDTSPNIQNGKDATQSGDELSTIFATDYLETSTCWSKITYNEIVRPTTSVASICSTMVTSGKPKKIKRDCPQELASTGMEADGKYFSSSPKRRKTDEILGNSAITGAFY</sequence>
<reference evidence="2 3" key="1">
    <citation type="journal article" date="2016" name="Genome Announc.">
        <title>Draft Whole-Genome Sequence of Trichoderma gamsii T6085, a Promising Biocontrol Agent of Fusarium Head Blight on Wheat.</title>
        <authorList>
            <person name="Baroncelli R."/>
            <person name="Zapparata A."/>
            <person name="Piaggeschi G."/>
            <person name="Sarrocco S."/>
            <person name="Vannacci G."/>
        </authorList>
    </citation>
    <scope>NUCLEOTIDE SEQUENCE [LARGE SCALE GENOMIC DNA]</scope>
    <source>
        <strain evidence="2 3">T6085</strain>
    </source>
</reference>
<dbReference type="Proteomes" id="UP000054821">
    <property type="component" value="Unassembled WGS sequence"/>
</dbReference>
<organism evidence="2 3">
    <name type="scientific">Trichoderma gamsii</name>
    <dbReference type="NCBI Taxonomy" id="398673"/>
    <lineage>
        <taxon>Eukaryota</taxon>
        <taxon>Fungi</taxon>
        <taxon>Dikarya</taxon>
        <taxon>Ascomycota</taxon>
        <taxon>Pezizomycotina</taxon>
        <taxon>Sordariomycetes</taxon>
        <taxon>Hypocreomycetidae</taxon>
        <taxon>Hypocreales</taxon>
        <taxon>Hypocreaceae</taxon>
        <taxon>Trichoderma</taxon>
    </lineage>
</organism>
<evidence type="ECO:0000313" key="2">
    <source>
        <dbReference type="EMBL" id="PON28467.1"/>
    </source>
</evidence>
<gene>
    <name evidence="2" type="ORF">TGAM01_v202961</name>
</gene>
<proteinExistence type="predicted"/>
<keyword evidence="3" id="KW-1185">Reference proteome</keyword>
<dbReference type="GeneID" id="29980542"/>
<protein>
    <submittedName>
        <fullName evidence="2">Uncharacterized protein</fullName>
    </submittedName>
</protein>
<dbReference type="EMBL" id="JPDN02000007">
    <property type="protein sequence ID" value="PON28467.1"/>
    <property type="molecule type" value="Genomic_DNA"/>
</dbReference>
<accession>A0A2P4ZW10</accession>
<evidence type="ECO:0000256" key="1">
    <source>
        <dbReference type="SAM" id="MobiDB-lite"/>
    </source>
</evidence>
<dbReference type="RefSeq" id="XP_018666601.1">
    <property type="nucleotide sequence ID" value="XM_018800459.1"/>
</dbReference>
<evidence type="ECO:0000313" key="3">
    <source>
        <dbReference type="Proteomes" id="UP000054821"/>
    </source>
</evidence>
<feature type="region of interest" description="Disordered" evidence="1">
    <location>
        <begin position="197"/>
        <end position="221"/>
    </location>
</feature>
<name>A0A2P4ZW10_9HYPO</name>
<dbReference type="AlphaFoldDB" id="A0A2P4ZW10"/>